<protein>
    <submittedName>
        <fullName evidence="1">Uncharacterized protein</fullName>
    </submittedName>
</protein>
<reference evidence="1" key="1">
    <citation type="submission" date="2021-01" db="EMBL/GenBank/DDBJ databases">
        <title>Phytophthora aleatoria, a newly-described species from Pinus radiata is distinct from Phytophthora cactorum isolates based on comparative genomics.</title>
        <authorList>
            <person name="Mcdougal R."/>
            <person name="Panda P."/>
            <person name="Williams N."/>
            <person name="Studholme D.J."/>
        </authorList>
    </citation>
    <scope>NUCLEOTIDE SEQUENCE</scope>
    <source>
        <strain evidence="1">NZFS 4037</strain>
    </source>
</reference>
<gene>
    <name evidence="1" type="ORF">JG688_00008206</name>
</gene>
<keyword evidence="2" id="KW-1185">Reference proteome</keyword>
<proteinExistence type="predicted"/>
<accession>A0A8J5IVZ8</accession>
<sequence>MKCSKSGCSLDNVAETTPCCVCSHPVRHICSNELCDDTALSNRFETAACVQKYKNWSGSQELISPVSSQGISVSSQATEVDICDLTSGDPSPVKEAKGGSKVGISDYVVYFRVPKAQDPVWDVIHVLRDQAKIKKKTYTHICTHKTALEERGKREKRVRTYLTDDEENKRPVPKGSVQEADEQACKRQQTFFGLIKKQRAGLVSKWLIRDGLPFNQCQTPAFRELYRGLTGDPSATMISSKTHNDILNAKYEVYLKDTEAMLQSEFR</sequence>
<dbReference type="EMBL" id="JAENGY010000424">
    <property type="protein sequence ID" value="KAG6963295.1"/>
    <property type="molecule type" value="Genomic_DNA"/>
</dbReference>
<dbReference type="Proteomes" id="UP000709295">
    <property type="component" value="Unassembled WGS sequence"/>
</dbReference>
<comment type="caution">
    <text evidence="1">The sequence shown here is derived from an EMBL/GenBank/DDBJ whole genome shotgun (WGS) entry which is preliminary data.</text>
</comment>
<evidence type="ECO:0000313" key="2">
    <source>
        <dbReference type="Proteomes" id="UP000709295"/>
    </source>
</evidence>
<organism evidence="1 2">
    <name type="scientific">Phytophthora aleatoria</name>
    <dbReference type="NCBI Taxonomy" id="2496075"/>
    <lineage>
        <taxon>Eukaryota</taxon>
        <taxon>Sar</taxon>
        <taxon>Stramenopiles</taxon>
        <taxon>Oomycota</taxon>
        <taxon>Peronosporomycetes</taxon>
        <taxon>Peronosporales</taxon>
        <taxon>Peronosporaceae</taxon>
        <taxon>Phytophthora</taxon>
    </lineage>
</organism>
<name>A0A8J5IVZ8_9STRA</name>
<dbReference type="AlphaFoldDB" id="A0A8J5IVZ8"/>
<evidence type="ECO:0000313" key="1">
    <source>
        <dbReference type="EMBL" id="KAG6963295.1"/>
    </source>
</evidence>